<protein>
    <submittedName>
        <fullName evidence="2">Uncharacterized protein</fullName>
    </submittedName>
</protein>
<keyword evidence="3" id="KW-1185">Reference proteome</keyword>
<dbReference type="EMBL" id="JAPFRF010000007">
    <property type="protein sequence ID" value="KAJ7327329.1"/>
    <property type="molecule type" value="Genomic_DNA"/>
</dbReference>
<proteinExistence type="predicted"/>
<sequence>TAKEPDTSRPGINELPEGDESLPLGDHLSEAMVERIISGKFVDIFELLNREIDAKELEKLDDKEKERIRKCKPDRSWNNWLNTFVIYAGIYTTAHPEKGSVLWHYLDLIIRACLEFPVAAWLMYNEGFRCHIAKDPSPPLNLLLILI</sequence>
<comment type="caution">
    <text evidence="2">The sequence shown here is derived from an EMBL/GenBank/DDBJ whole genome shotgun (WGS) entry which is preliminary data.</text>
</comment>
<accession>A0A9Q0XU33</accession>
<dbReference type="AlphaFoldDB" id="A0A9Q0XU33"/>
<name>A0A9Q0XU33_9SAUR</name>
<dbReference type="Proteomes" id="UP001142489">
    <property type="component" value="Unassembled WGS sequence"/>
</dbReference>
<dbReference type="PANTHER" id="PTHR35558">
    <property type="entry name" value="SGNH_HYDRO DOMAIN-CONTAINING PROTEIN"/>
    <property type="match status" value="1"/>
</dbReference>
<feature type="region of interest" description="Disordered" evidence="1">
    <location>
        <begin position="1"/>
        <end position="23"/>
    </location>
</feature>
<evidence type="ECO:0000313" key="2">
    <source>
        <dbReference type="EMBL" id="KAJ7327329.1"/>
    </source>
</evidence>
<gene>
    <name evidence="2" type="ORF">JRQ81_017088</name>
</gene>
<feature type="non-terminal residue" evidence="2">
    <location>
        <position position="147"/>
    </location>
</feature>
<organism evidence="2 3">
    <name type="scientific">Phrynocephalus forsythii</name>
    <dbReference type="NCBI Taxonomy" id="171643"/>
    <lineage>
        <taxon>Eukaryota</taxon>
        <taxon>Metazoa</taxon>
        <taxon>Chordata</taxon>
        <taxon>Craniata</taxon>
        <taxon>Vertebrata</taxon>
        <taxon>Euteleostomi</taxon>
        <taxon>Lepidosauria</taxon>
        <taxon>Squamata</taxon>
        <taxon>Bifurcata</taxon>
        <taxon>Unidentata</taxon>
        <taxon>Episquamata</taxon>
        <taxon>Toxicofera</taxon>
        <taxon>Iguania</taxon>
        <taxon>Acrodonta</taxon>
        <taxon>Agamidae</taxon>
        <taxon>Agaminae</taxon>
        <taxon>Phrynocephalus</taxon>
    </lineage>
</organism>
<dbReference type="PANTHER" id="PTHR35558:SF1">
    <property type="entry name" value="ENDONUCLEASE_EXONUCLEASE_PHOSPHATASE DOMAIN-CONTAINING PROTEIN"/>
    <property type="match status" value="1"/>
</dbReference>
<evidence type="ECO:0000313" key="3">
    <source>
        <dbReference type="Proteomes" id="UP001142489"/>
    </source>
</evidence>
<reference evidence="2" key="1">
    <citation type="journal article" date="2023" name="DNA Res.">
        <title>Chromosome-level genome assembly of Phrynocephalus forsythii using third-generation DNA sequencing and Hi-C analysis.</title>
        <authorList>
            <person name="Qi Y."/>
            <person name="Zhao W."/>
            <person name="Zhao Y."/>
            <person name="Niu C."/>
            <person name="Cao S."/>
            <person name="Zhang Y."/>
        </authorList>
    </citation>
    <scope>NUCLEOTIDE SEQUENCE</scope>
    <source>
        <tissue evidence="2">Muscle</tissue>
    </source>
</reference>
<evidence type="ECO:0000256" key="1">
    <source>
        <dbReference type="SAM" id="MobiDB-lite"/>
    </source>
</evidence>
<feature type="non-terminal residue" evidence="2">
    <location>
        <position position="1"/>
    </location>
</feature>